<keyword evidence="1" id="KW-0472">Membrane</keyword>
<keyword evidence="1" id="KW-1133">Transmembrane helix</keyword>
<protein>
    <submittedName>
        <fullName evidence="2">Uncharacterized protein</fullName>
    </submittedName>
</protein>
<dbReference type="Gene3D" id="2.60.40.10">
    <property type="entry name" value="Immunoglobulins"/>
    <property type="match status" value="1"/>
</dbReference>
<evidence type="ECO:0000313" key="3">
    <source>
        <dbReference type="Proteomes" id="UP001162164"/>
    </source>
</evidence>
<feature type="transmembrane region" description="Helical" evidence="1">
    <location>
        <begin position="136"/>
        <end position="156"/>
    </location>
</feature>
<gene>
    <name evidence="2" type="ORF">NQ317_019603</name>
</gene>
<reference evidence="2" key="1">
    <citation type="journal article" date="2023" name="Insect Mol. Biol.">
        <title>Genome sequencing provides insights into the evolution of gene families encoding plant cell wall-degrading enzymes in longhorned beetles.</title>
        <authorList>
            <person name="Shin N.R."/>
            <person name="Okamura Y."/>
            <person name="Kirsch R."/>
            <person name="Pauchet Y."/>
        </authorList>
    </citation>
    <scope>NUCLEOTIDE SEQUENCE</scope>
    <source>
        <strain evidence="2">MMC_N1</strain>
    </source>
</reference>
<name>A0ABQ9JD52_9CUCU</name>
<organism evidence="2 3">
    <name type="scientific">Molorchus minor</name>
    <dbReference type="NCBI Taxonomy" id="1323400"/>
    <lineage>
        <taxon>Eukaryota</taxon>
        <taxon>Metazoa</taxon>
        <taxon>Ecdysozoa</taxon>
        <taxon>Arthropoda</taxon>
        <taxon>Hexapoda</taxon>
        <taxon>Insecta</taxon>
        <taxon>Pterygota</taxon>
        <taxon>Neoptera</taxon>
        <taxon>Endopterygota</taxon>
        <taxon>Coleoptera</taxon>
        <taxon>Polyphaga</taxon>
        <taxon>Cucujiformia</taxon>
        <taxon>Chrysomeloidea</taxon>
        <taxon>Cerambycidae</taxon>
        <taxon>Lamiinae</taxon>
        <taxon>Monochamini</taxon>
        <taxon>Molorchus</taxon>
    </lineage>
</organism>
<evidence type="ECO:0000313" key="2">
    <source>
        <dbReference type="EMBL" id="KAJ8975337.1"/>
    </source>
</evidence>
<dbReference type="EMBL" id="JAPWTJ010000838">
    <property type="protein sequence ID" value="KAJ8975337.1"/>
    <property type="molecule type" value="Genomic_DNA"/>
</dbReference>
<accession>A0ABQ9JD52</accession>
<keyword evidence="3" id="KW-1185">Reference proteome</keyword>
<comment type="caution">
    <text evidence="2">The sequence shown here is derived from an EMBL/GenBank/DDBJ whole genome shotgun (WGS) entry which is preliminary data.</text>
</comment>
<proteinExistence type="predicted"/>
<keyword evidence="1" id="KW-0812">Transmembrane</keyword>
<dbReference type="InterPro" id="IPR013783">
    <property type="entry name" value="Ig-like_fold"/>
</dbReference>
<dbReference type="Proteomes" id="UP001162164">
    <property type="component" value="Unassembled WGS sequence"/>
</dbReference>
<evidence type="ECO:0000256" key="1">
    <source>
        <dbReference type="SAM" id="Phobius"/>
    </source>
</evidence>
<sequence>MIKLPETVSAVKRRENALHIPGEFLKRRGHIYRGSLLVRADVASVPHGFNALPESETLPPLPIGPPVIPLNRFEPYFDAMTPRNITALVGKSAYLTCRVRNLGNKTLVVVPTNSRHKVAEARQVGHQRAYPYRSTFLGAVLGGFSVVHVLFGTKIFTDPTPLPLPP</sequence>